<evidence type="ECO:0000313" key="2">
    <source>
        <dbReference type="EMBL" id="CAD9488960.1"/>
    </source>
</evidence>
<gene>
    <name evidence="2" type="ORF">DSPE1174_LOCUS31483</name>
</gene>
<proteinExistence type="predicted"/>
<sequence>MVRMAIKVKIIIAVETTTITHVAPHRLVGRREQQEEGCLSRSGNPDLITKGNRQIGSQWLEEKRDRHAPPDHNFNDAGHVTQLVERRWARFEHVLEAGVACLKLDDHLSDPSLVGLILGHHAVTIVFDAAGVVLKERHSGNDRLLKAKEPNTVVDNRKGCNLSGDGRAEISSSAAKPLGETASIDPHRRAPQETCRAVSPAERGSTC</sequence>
<feature type="region of interest" description="Disordered" evidence="1">
    <location>
        <begin position="165"/>
        <end position="207"/>
    </location>
</feature>
<evidence type="ECO:0000256" key="1">
    <source>
        <dbReference type="SAM" id="MobiDB-lite"/>
    </source>
</evidence>
<dbReference type="EMBL" id="HBGS01060374">
    <property type="protein sequence ID" value="CAD9488960.1"/>
    <property type="molecule type" value="Transcribed_RNA"/>
</dbReference>
<organism evidence="2">
    <name type="scientific">Octactis speculum</name>
    <dbReference type="NCBI Taxonomy" id="3111310"/>
    <lineage>
        <taxon>Eukaryota</taxon>
        <taxon>Sar</taxon>
        <taxon>Stramenopiles</taxon>
        <taxon>Ochrophyta</taxon>
        <taxon>Dictyochophyceae</taxon>
        <taxon>Dictyochales</taxon>
        <taxon>Dictyochaceae</taxon>
        <taxon>Octactis</taxon>
    </lineage>
</organism>
<reference evidence="2" key="1">
    <citation type="submission" date="2021-01" db="EMBL/GenBank/DDBJ databases">
        <authorList>
            <person name="Corre E."/>
            <person name="Pelletier E."/>
            <person name="Niang G."/>
            <person name="Scheremetjew M."/>
            <person name="Finn R."/>
            <person name="Kale V."/>
            <person name="Holt S."/>
            <person name="Cochrane G."/>
            <person name="Meng A."/>
            <person name="Brown T."/>
            <person name="Cohen L."/>
        </authorList>
    </citation>
    <scope>NUCLEOTIDE SEQUENCE</scope>
    <source>
        <strain evidence="2">CCMP1381</strain>
    </source>
</reference>
<dbReference type="AlphaFoldDB" id="A0A7S2HF46"/>
<name>A0A7S2HF46_9STRA</name>
<accession>A0A7S2HF46</accession>
<feature type="region of interest" description="Disordered" evidence="1">
    <location>
        <begin position="31"/>
        <end position="51"/>
    </location>
</feature>
<protein>
    <submittedName>
        <fullName evidence="2">Uncharacterized protein</fullName>
    </submittedName>
</protein>